<dbReference type="InterPro" id="IPR009056">
    <property type="entry name" value="Cyt_c-like_dom"/>
</dbReference>
<reference evidence="8 9" key="1">
    <citation type="submission" date="2020-08" db="EMBL/GenBank/DDBJ databases">
        <title>Genomic Encyclopedia of Type Strains, Phase III (KMG-III): the genomes of soil and plant-associated and newly described type strains.</title>
        <authorList>
            <person name="Whitman W."/>
        </authorList>
    </citation>
    <scope>NUCLEOTIDE SEQUENCE [LARGE SCALE GENOMIC DNA]</scope>
    <source>
        <strain evidence="8 9">CECT 5995</strain>
    </source>
</reference>
<keyword evidence="6" id="KW-0812">Transmembrane</keyword>
<evidence type="ECO:0000256" key="6">
    <source>
        <dbReference type="SAM" id="Phobius"/>
    </source>
</evidence>
<dbReference type="AlphaFoldDB" id="A0A7W5G4U4"/>
<keyword evidence="6" id="KW-1133">Transmembrane helix</keyword>
<keyword evidence="3 4" id="KW-0408">Iron</keyword>
<evidence type="ECO:0000313" key="8">
    <source>
        <dbReference type="EMBL" id="MBB3140297.1"/>
    </source>
</evidence>
<evidence type="ECO:0000256" key="3">
    <source>
        <dbReference type="ARBA" id="ARBA00023004"/>
    </source>
</evidence>
<dbReference type="Proteomes" id="UP000525987">
    <property type="component" value="Unassembled WGS sequence"/>
</dbReference>
<feature type="compositionally biased region" description="Basic and acidic residues" evidence="5">
    <location>
        <begin position="196"/>
        <end position="205"/>
    </location>
</feature>
<accession>A0A7W5G4U4</accession>
<dbReference type="GO" id="GO:0020037">
    <property type="term" value="F:heme binding"/>
    <property type="evidence" value="ECO:0007669"/>
    <property type="project" value="InterPro"/>
</dbReference>
<feature type="transmembrane region" description="Helical" evidence="6">
    <location>
        <begin position="7"/>
        <end position="27"/>
    </location>
</feature>
<feature type="compositionally biased region" description="Basic and acidic residues" evidence="5">
    <location>
        <begin position="243"/>
        <end position="254"/>
    </location>
</feature>
<organism evidence="8 9">
    <name type="scientific">Halomonas organivorans</name>
    <dbReference type="NCBI Taxonomy" id="257772"/>
    <lineage>
        <taxon>Bacteria</taxon>
        <taxon>Pseudomonadati</taxon>
        <taxon>Pseudomonadota</taxon>
        <taxon>Gammaproteobacteria</taxon>
        <taxon>Oceanospirillales</taxon>
        <taxon>Halomonadaceae</taxon>
        <taxon>Halomonas</taxon>
    </lineage>
</organism>
<evidence type="ECO:0000256" key="5">
    <source>
        <dbReference type="SAM" id="MobiDB-lite"/>
    </source>
</evidence>
<comment type="caution">
    <text evidence="8">The sequence shown here is derived from an EMBL/GenBank/DDBJ whole genome shotgun (WGS) entry which is preliminary data.</text>
</comment>
<keyword evidence="2 4" id="KW-0479">Metal-binding</keyword>
<keyword evidence="6" id="KW-0472">Membrane</keyword>
<gene>
    <name evidence="8" type="ORF">FHR96_001159</name>
</gene>
<keyword evidence="1 4" id="KW-0349">Heme</keyword>
<evidence type="ECO:0000259" key="7">
    <source>
        <dbReference type="PROSITE" id="PS51007"/>
    </source>
</evidence>
<evidence type="ECO:0000313" key="9">
    <source>
        <dbReference type="Proteomes" id="UP000525987"/>
    </source>
</evidence>
<feature type="compositionally biased region" description="Basic and acidic residues" evidence="5">
    <location>
        <begin position="173"/>
        <end position="185"/>
    </location>
</feature>
<name>A0A7W5G4U4_9GAMM</name>
<dbReference type="GO" id="GO:0046872">
    <property type="term" value="F:metal ion binding"/>
    <property type="evidence" value="ECO:0007669"/>
    <property type="project" value="UniProtKB-KW"/>
</dbReference>
<keyword evidence="9" id="KW-1185">Reference proteome</keyword>
<feature type="compositionally biased region" description="Basic and acidic residues" evidence="5">
    <location>
        <begin position="224"/>
        <end position="233"/>
    </location>
</feature>
<dbReference type="InterPro" id="IPR036909">
    <property type="entry name" value="Cyt_c-like_dom_sf"/>
</dbReference>
<dbReference type="PROSITE" id="PS51007">
    <property type="entry name" value="CYTC"/>
    <property type="match status" value="1"/>
</dbReference>
<feature type="region of interest" description="Disordered" evidence="5">
    <location>
        <begin position="165"/>
        <end position="254"/>
    </location>
</feature>
<dbReference type="RefSeq" id="WP_183386703.1">
    <property type="nucleotide sequence ID" value="NZ_JACHXM010000004.1"/>
</dbReference>
<feature type="domain" description="Cytochrome c" evidence="7">
    <location>
        <begin position="67"/>
        <end position="152"/>
    </location>
</feature>
<proteinExistence type="predicted"/>
<evidence type="ECO:0000256" key="2">
    <source>
        <dbReference type="ARBA" id="ARBA00022723"/>
    </source>
</evidence>
<dbReference type="Gene3D" id="1.10.760.10">
    <property type="entry name" value="Cytochrome c-like domain"/>
    <property type="match status" value="1"/>
</dbReference>
<evidence type="ECO:0000256" key="4">
    <source>
        <dbReference type="PROSITE-ProRule" id="PRU00433"/>
    </source>
</evidence>
<dbReference type="SUPFAM" id="SSF46626">
    <property type="entry name" value="Cytochrome c"/>
    <property type="match status" value="1"/>
</dbReference>
<dbReference type="Pfam" id="PF13442">
    <property type="entry name" value="Cytochrome_CBB3"/>
    <property type="match status" value="1"/>
</dbReference>
<protein>
    <submittedName>
        <fullName evidence="8">Mono/diheme cytochrome c family protein</fullName>
    </submittedName>
</protein>
<dbReference type="EMBL" id="JACHXM010000004">
    <property type="protein sequence ID" value="MBB3140297.1"/>
    <property type="molecule type" value="Genomic_DNA"/>
</dbReference>
<evidence type="ECO:0000256" key="1">
    <source>
        <dbReference type="ARBA" id="ARBA00022617"/>
    </source>
</evidence>
<sequence>MKIWHGVTVGAIAISFGTLFFIFGGFYNVSAQDDHHPIVGWSLHQTMESSVRARSKDIEAPNLEDMDMIRQGANAYESLCAACHLKPGMNNTVLRQGLNPTPPDFTEMIDSSPEEQFWVVKNGIKMTGMPSWGMTHEDKELWELVAFIQKIPSLSNQEYSNLVSSQDVATTSSHKDDGHAHEHGDTSAMTAPPATDDGHDHEHGDMSAITRSHQEQEAESAPADDGHDHEHGDMSAMTAQDTTSHDDGHENHDH</sequence>
<dbReference type="GO" id="GO:0009055">
    <property type="term" value="F:electron transfer activity"/>
    <property type="evidence" value="ECO:0007669"/>
    <property type="project" value="InterPro"/>
</dbReference>